<comment type="caution">
    <text evidence="1">The sequence shown here is derived from an EMBL/GenBank/DDBJ whole genome shotgun (WGS) entry which is preliminary data.</text>
</comment>
<reference evidence="2" key="1">
    <citation type="submission" date="2017-03" db="EMBL/GenBank/DDBJ databases">
        <title>Genomes of endolithic fungi from Antarctica.</title>
        <authorList>
            <person name="Coleine C."/>
            <person name="Masonjones S."/>
            <person name="Stajich J.E."/>
        </authorList>
    </citation>
    <scope>NUCLEOTIDE SEQUENCE [LARGE SCALE GENOMIC DNA]</scope>
    <source>
        <strain evidence="2">CCFEE 5527</strain>
    </source>
</reference>
<name>A0A1V8TL29_9PEZI</name>
<accession>A0A1V8TL29</accession>
<dbReference type="Proteomes" id="UP000192596">
    <property type="component" value="Unassembled WGS sequence"/>
</dbReference>
<evidence type="ECO:0000313" key="1">
    <source>
        <dbReference type="EMBL" id="OQO12065.1"/>
    </source>
</evidence>
<keyword evidence="2" id="KW-1185">Reference proteome</keyword>
<evidence type="ECO:0008006" key="3">
    <source>
        <dbReference type="Google" id="ProtNLM"/>
    </source>
</evidence>
<dbReference type="SUPFAM" id="SSF55486">
    <property type="entry name" value="Metalloproteases ('zincins'), catalytic domain"/>
    <property type="match status" value="1"/>
</dbReference>
<dbReference type="STRING" id="1507870.A0A1V8TL29"/>
<organism evidence="1 2">
    <name type="scientific">Cryoendolithus antarcticus</name>
    <dbReference type="NCBI Taxonomy" id="1507870"/>
    <lineage>
        <taxon>Eukaryota</taxon>
        <taxon>Fungi</taxon>
        <taxon>Dikarya</taxon>
        <taxon>Ascomycota</taxon>
        <taxon>Pezizomycotina</taxon>
        <taxon>Dothideomycetes</taxon>
        <taxon>Dothideomycetidae</taxon>
        <taxon>Cladosporiales</taxon>
        <taxon>Cladosporiaceae</taxon>
        <taxon>Cryoendolithus</taxon>
    </lineage>
</organism>
<gene>
    <name evidence="1" type="ORF">B0A48_02704</name>
</gene>
<dbReference type="AlphaFoldDB" id="A0A1V8TL29"/>
<dbReference type="InParanoid" id="A0A1V8TL29"/>
<proteinExistence type="predicted"/>
<dbReference type="Gene3D" id="1.10.390.10">
    <property type="entry name" value="Neutral Protease Domain 2"/>
    <property type="match status" value="1"/>
</dbReference>
<dbReference type="OrthoDB" id="626167at2759"/>
<dbReference type="InterPro" id="IPR027268">
    <property type="entry name" value="Peptidase_M4/M1_CTD_sf"/>
</dbReference>
<dbReference type="EMBL" id="NAJO01000005">
    <property type="protein sequence ID" value="OQO12065.1"/>
    <property type="molecule type" value="Genomic_DNA"/>
</dbReference>
<sequence>MKWPKHIARALPFLQTILSPTPKLSILNLRLTPHIDPLGVSSIEVYLDWATNTKANSTLFTTQQSVGAVPLNDWTDDVLFRDGYGELPLFPVDFTDASGVRREWRTDQDVLGEVLLIYTVRTRQADIYARCGPLLDVQVEHDGLIGPGAGFIAIPAGTEDLDIRLSWDLSFIPGSRAVSSYGEGDVRFVAPATRLAETVFAAGTLDSYEVPGDDFALFWVRAPPMNTTQLGQQLHKLRVGMVDFFGTPAQKYSVFIRRSKHRCGSGTAFHNSFIFAYNAMPLPGGGSEVRALEFLAHEMVHDFLRLQLQGTDVSMYPWFAWWPEGVAEYYSVRLLHTLGITDQATYVSRVNAKMSAYYTSPAVQKLIVELTYTFYTNQASQRMFYSRGYMYFLLLSELVPKYTHGKFSLDDLLREMAQRRASGADHEIYTWLDIVENAIGFKASNDLWNALYRGKLLVPEEGTIGPRYHLRPVLQDQFDLGFPEDRLIPKGPNQTLGGLDPGSRAAIEGRLRQTDVLTLVSTPLSLILDDVYREMEIVVLRDNEEVQIRYKPRSWSGVESWQFEAVDREE</sequence>
<evidence type="ECO:0000313" key="2">
    <source>
        <dbReference type="Proteomes" id="UP000192596"/>
    </source>
</evidence>
<protein>
    <recommendedName>
        <fullName evidence="3">Peptidase M61 catalytic domain-containing protein</fullName>
    </recommendedName>
</protein>